<dbReference type="PANTHER" id="PTHR39428:SF1">
    <property type="entry name" value="F420H(2)-DEPENDENT QUINONE REDUCTASE RV1261C"/>
    <property type="match status" value="1"/>
</dbReference>
<evidence type="ECO:0000313" key="3">
    <source>
        <dbReference type="EMBL" id="GAA3355803.1"/>
    </source>
</evidence>
<dbReference type="Pfam" id="PF04075">
    <property type="entry name" value="F420H2_quin_red"/>
    <property type="match status" value="1"/>
</dbReference>
<keyword evidence="4" id="KW-1185">Reference proteome</keyword>
<dbReference type="InterPro" id="IPR012349">
    <property type="entry name" value="Split_barrel_FMN-bd"/>
</dbReference>
<protein>
    <submittedName>
        <fullName evidence="3">Nitroreductase family deazaflavin-dependent oxidoreductase</fullName>
    </submittedName>
</protein>
<reference evidence="4" key="1">
    <citation type="journal article" date="2019" name="Int. J. Syst. Evol. Microbiol.">
        <title>The Global Catalogue of Microorganisms (GCM) 10K type strain sequencing project: providing services to taxonomists for standard genome sequencing and annotation.</title>
        <authorList>
            <consortium name="The Broad Institute Genomics Platform"/>
            <consortium name="The Broad Institute Genome Sequencing Center for Infectious Disease"/>
            <person name="Wu L."/>
            <person name="Ma J."/>
        </authorList>
    </citation>
    <scope>NUCLEOTIDE SEQUENCE [LARGE SCALE GENOMIC DNA]</scope>
    <source>
        <strain evidence="4">JCM 9687</strain>
    </source>
</reference>
<dbReference type="SUPFAM" id="SSF50475">
    <property type="entry name" value="FMN-binding split barrel"/>
    <property type="match status" value="1"/>
</dbReference>
<dbReference type="Proteomes" id="UP001500483">
    <property type="component" value="Unassembled WGS sequence"/>
</dbReference>
<organism evidence="3 4">
    <name type="scientific">Saccharopolyspora gregorii</name>
    <dbReference type="NCBI Taxonomy" id="33914"/>
    <lineage>
        <taxon>Bacteria</taxon>
        <taxon>Bacillati</taxon>
        <taxon>Actinomycetota</taxon>
        <taxon>Actinomycetes</taxon>
        <taxon>Pseudonocardiales</taxon>
        <taxon>Pseudonocardiaceae</taxon>
        <taxon>Saccharopolyspora</taxon>
    </lineage>
</organism>
<dbReference type="Gene3D" id="2.30.110.10">
    <property type="entry name" value="Electron Transport, Fmn-binding Protein, Chain A"/>
    <property type="match status" value="1"/>
</dbReference>
<dbReference type="PANTHER" id="PTHR39428">
    <property type="entry name" value="F420H(2)-DEPENDENT QUINONE REDUCTASE RV1261C"/>
    <property type="match status" value="1"/>
</dbReference>
<dbReference type="RefSeq" id="WP_224962058.1">
    <property type="nucleotide sequence ID" value="NZ_BAAAYK010000038.1"/>
</dbReference>
<comment type="similarity">
    <text evidence="1">Belongs to the F420H(2)-dependent quinone reductase family.</text>
</comment>
<dbReference type="InterPro" id="IPR004378">
    <property type="entry name" value="F420H2_quin_Rdtase"/>
</dbReference>
<sequence>MDGNAVTAEWAERFNSPVIEEFRANGGKVGGDFAGMPILLLHSTGARSGATRTNPMVYLEHAGGYLVFASKAGADTHPAWYHNLKANPDAEIEVGTERLRVRAAELTGAERAERFAEAVAAFPVMAEHQRGTGRVIPVVALSPVEG</sequence>
<name>A0ABP6RN15_9PSEU</name>
<comment type="caution">
    <text evidence="3">The sequence shown here is derived from an EMBL/GenBank/DDBJ whole genome shotgun (WGS) entry which is preliminary data.</text>
</comment>
<dbReference type="EMBL" id="BAAAYK010000038">
    <property type="protein sequence ID" value="GAA3355803.1"/>
    <property type="molecule type" value="Genomic_DNA"/>
</dbReference>
<gene>
    <name evidence="3" type="ORF">GCM10020366_17370</name>
</gene>
<accession>A0ABP6RN15</accession>
<comment type="catalytic activity">
    <reaction evidence="2">
        <text>oxidized coenzyme F420-(gamma-L-Glu)(n) + a quinol + H(+) = reduced coenzyme F420-(gamma-L-Glu)(n) + a quinone</text>
        <dbReference type="Rhea" id="RHEA:39663"/>
        <dbReference type="Rhea" id="RHEA-COMP:12939"/>
        <dbReference type="Rhea" id="RHEA-COMP:14378"/>
        <dbReference type="ChEBI" id="CHEBI:15378"/>
        <dbReference type="ChEBI" id="CHEBI:24646"/>
        <dbReference type="ChEBI" id="CHEBI:132124"/>
        <dbReference type="ChEBI" id="CHEBI:133980"/>
        <dbReference type="ChEBI" id="CHEBI:139511"/>
    </reaction>
</comment>
<dbReference type="NCBIfam" id="TIGR00026">
    <property type="entry name" value="hi_GC_TIGR00026"/>
    <property type="match status" value="1"/>
</dbReference>
<evidence type="ECO:0000313" key="4">
    <source>
        <dbReference type="Proteomes" id="UP001500483"/>
    </source>
</evidence>
<evidence type="ECO:0000256" key="1">
    <source>
        <dbReference type="ARBA" id="ARBA00008710"/>
    </source>
</evidence>
<proteinExistence type="inferred from homology"/>
<evidence type="ECO:0000256" key="2">
    <source>
        <dbReference type="ARBA" id="ARBA00049106"/>
    </source>
</evidence>